<reference evidence="2 3" key="1">
    <citation type="submission" date="2016-07" db="EMBL/GenBank/DDBJ databases">
        <title>Pervasive Adenine N6-methylation of Active Genes in Fungi.</title>
        <authorList>
            <consortium name="DOE Joint Genome Institute"/>
            <person name="Mondo S.J."/>
            <person name="Dannebaum R.O."/>
            <person name="Kuo R.C."/>
            <person name="Labutti K."/>
            <person name="Haridas S."/>
            <person name="Kuo A."/>
            <person name="Salamov A."/>
            <person name="Ahrendt S.R."/>
            <person name="Lipzen A."/>
            <person name="Sullivan W."/>
            <person name="Andreopoulos W.B."/>
            <person name="Clum A."/>
            <person name="Lindquist E."/>
            <person name="Daum C."/>
            <person name="Ramamoorthy G.K."/>
            <person name="Gryganskyi A."/>
            <person name="Culley D."/>
            <person name="Magnuson J.K."/>
            <person name="James T.Y."/>
            <person name="O'Malley M.A."/>
            <person name="Stajich J.E."/>
            <person name="Spatafora J.W."/>
            <person name="Visel A."/>
            <person name="Grigoriev I.V."/>
        </authorList>
    </citation>
    <scope>NUCLEOTIDE SEQUENCE [LARGE SCALE GENOMIC DNA]</scope>
    <source>
        <strain evidence="2 3">68-887.2</strain>
    </source>
</reference>
<dbReference type="STRING" id="71784.A0A1Y2BHW8"/>
<protein>
    <submittedName>
        <fullName evidence="2">Peptidase M50B-like-domain-containing protein</fullName>
    </submittedName>
</protein>
<keyword evidence="3" id="KW-1185">Reference proteome</keyword>
<dbReference type="Proteomes" id="UP000193986">
    <property type="component" value="Unassembled WGS sequence"/>
</dbReference>
<dbReference type="AlphaFoldDB" id="A0A1Y2BHW8"/>
<keyword evidence="1" id="KW-0472">Membrane</keyword>
<dbReference type="Pfam" id="PF13398">
    <property type="entry name" value="Peptidase_M50B"/>
    <property type="match status" value="1"/>
</dbReference>
<keyword evidence="1" id="KW-0812">Transmembrane</keyword>
<gene>
    <name evidence="2" type="ORF">BCR39DRAFT_264768</name>
</gene>
<dbReference type="PANTHER" id="PTHR33979:SF2">
    <property type="entry name" value="PEPTIDASE M50B-LIKE-DOMAIN-CONTAINING PROTEIN"/>
    <property type="match status" value="1"/>
</dbReference>
<accession>A0A1Y2BHW8</accession>
<sequence>MEPRASVEWAKGHLTDAQVESIKAFVGSAIVTLVLWNGFPPIGTRDVWSWDEDKDGEIKTNDKGQPMGQWKKKIRWLPVLYPFKILTVFYHEISHAIVGRLTGGKPTFVMVDPYEGGLTEFALPPHKQPEPKSTLAAGYIGSCVFGCALIFAGCEFLSSIL</sequence>
<dbReference type="PANTHER" id="PTHR33979">
    <property type="entry name" value="OS02G0221600 PROTEIN"/>
    <property type="match status" value="1"/>
</dbReference>
<feature type="transmembrane region" description="Helical" evidence="1">
    <location>
        <begin position="136"/>
        <end position="157"/>
    </location>
</feature>
<comment type="caution">
    <text evidence="2">The sequence shown here is derived from an EMBL/GenBank/DDBJ whole genome shotgun (WGS) entry which is preliminary data.</text>
</comment>
<keyword evidence="1" id="KW-1133">Transmembrane helix</keyword>
<evidence type="ECO:0000313" key="3">
    <source>
        <dbReference type="Proteomes" id="UP000193986"/>
    </source>
</evidence>
<dbReference type="InParanoid" id="A0A1Y2BHW8"/>
<dbReference type="OrthoDB" id="2567489at2759"/>
<evidence type="ECO:0000256" key="1">
    <source>
        <dbReference type="SAM" id="Phobius"/>
    </source>
</evidence>
<dbReference type="InterPro" id="IPR049500">
    <property type="entry name" value="Peptidase_M50B-like"/>
</dbReference>
<dbReference type="EMBL" id="MCFC01000005">
    <property type="protein sequence ID" value="ORY33715.1"/>
    <property type="molecule type" value="Genomic_DNA"/>
</dbReference>
<organism evidence="2 3">
    <name type="scientific">Naematelia encephala</name>
    <dbReference type="NCBI Taxonomy" id="71784"/>
    <lineage>
        <taxon>Eukaryota</taxon>
        <taxon>Fungi</taxon>
        <taxon>Dikarya</taxon>
        <taxon>Basidiomycota</taxon>
        <taxon>Agaricomycotina</taxon>
        <taxon>Tremellomycetes</taxon>
        <taxon>Tremellales</taxon>
        <taxon>Naemateliaceae</taxon>
        <taxon>Naematelia</taxon>
    </lineage>
</organism>
<evidence type="ECO:0000313" key="2">
    <source>
        <dbReference type="EMBL" id="ORY33715.1"/>
    </source>
</evidence>
<proteinExistence type="predicted"/>
<name>A0A1Y2BHW8_9TREE</name>